<dbReference type="AlphaFoldDB" id="E9GBR3"/>
<proteinExistence type="predicted"/>
<evidence type="ECO:0000313" key="2">
    <source>
        <dbReference type="Proteomes" id="UP000000305"/>
    </source>
</evidence>
<keyword evidence="2" id="KW-1185">Reference proteome</keyword>
<dbReference type="HOGENOM" id="CLU_3089327_0_0_1"/>
<dbReference type="Proteomes" id="UP000000305">
    <property type="component" value="Unassembled WGS sequence"/>
</dbReference>
<organism evidence="1 2">
    <name type="scientific">Daphnia pulex</name>
    <name type="common">Water flea</name>
    <dbReference type="NCBI Taxonomy" id="6669"/>
    <lineage>
        <taxon>Eukaryota</taxon>
        <taxon>Metazoa</taxon>
        <taxon>Ecdysozoa</taxon>
        <taxon>Arthropoda</taxon>
        <taxon>Crustacea</taxon>
        <taxon>Branchiopoda</taxon>
        <taxon>Diplostraca</taxon>
        <taxon>Cladocera</taxon>
        <taxon>Anomopoda</taxon>
        <taxon>Daphniidae</taxon>
        <taxon>Daphnia</taxon>
    </lineage>
</organism>
<name>E9GBR3_DAPPU</name>
<dbReference type="EMBL" id="GL732538">
    <property type="protein sequence ID" value="EFX83006.1"/>
    <property type="molecule type" value="Genomic_DNA"/>
</dbReference>
<dbReference type="InParanoid" id="E9GBR3"/>
<protein>
    <submittedName>
        <fullName evidence="1">Uncharacterized protein</fullName>
    </submittedName>
</protein>
<dbReference type="KEGG" id="dpx:DAPPUDRAFT_302086"/>
<evidence type="ECO:0000313" key="1">
    <source>
        <dbReference type="EMBL" id="EFX83006.1"/>
    </source>
</evidence>
<gene>
    <name evidence="1" type="ORF">DAPPUDRAFT_302086</name>
</gene>
<accession>E9GBR3</accession>
<sequence length="52" mass="6297">MEHQNKIRFSPLKVDAKINKEIVGGRHQKWNIYNKQKMNLHIFSAMMEMLNR</sequence>
<reference evidence="1 2" key="1">
    <citation type="journal article" date="2011" name="Science">
        <title>The ecoresponsive genome of Daphnia pulex.</title>
        <authorList>
            <person name="Colbourne J.K."/>
            <person name="Pfrender M.E."/>
            <person name="Gilbert D."/>
            <person name="Thomas W.K."/>
            <person name="Tucker A."/>
            <person name="Oakley T.H."/>
            <person name="Tokishita S."/>
            <person name="Aerts A."/>
            <person name="Arnold G.J."/>
            <person name="Basu M.K."/>
            <person name="Bauer D.J."/>
            <person name="Caceres C.E."/>
            <person name="Carmel L."/>
            <person name="Casola C."/>
            <person name="Choi J.H."/>
            <person name="Detter J.C."/>
            <person name="Dong Q."/>
            <person name="Dusheyko S."/>
            <person name="Eads B.D."/>
            <person name="Frohlich T."/>
            <person name="Geiler-Samerotte K.A."/>
            <person name="Gerlach D."/>
            <person name="Hatcher P."/>
            <person name="Jogdeo S."/>
            <person name="Krijgsveld J."/>
            <person name="Kriventseva E.V."/>
            <person name="Kultz D."/>
            <person name="Laforsch C."/>
            <person name="Lindquist E."/>
            <person name="Lopez J."/>
            <person name="Manak J.R."/>
            <person name="Muller J."/>
            <person name="Pangilinan J."/>
            <person name="Patwardhan R.P."/>
            <person name="Pitluck S."/>
            <person name="Pritham E.J."/>
            <person name="Rechtsteiner A."/>
            <person name="Rho M."/>
            <person name="Rogozin I.B."/>
            <person name="Sakarya O."/>
            <person name="Salamov A."/>
            <person name="Schaack S."/>
            <person name="Shapiro H."/>
            <person name="Shiga Y."/>
            <person name="Skalitzky C."/>
            <person name="Smith Z."/>
            <person name="Souvorov A."/>
            <person name="Sung W."/>
            <person name="Tang Z."/>
            <person name="Tsuchiya D."/>
            <person name="Tu H."/>
            <person name="Vos H."/>
            <person name="Wang M."/>
            <person name="Wolf Y.I."/>
            <person name="Yamagata H."/>
            <person name="Yamada T."/>
            <person name="Ye Y."/>
            <person name="Shaw J.R."/>
            <person name="Andrews J."/>
            <person name="Crease T.J."/>
            <person name="Tang H."/>
            <person name="Lucas S.M."/>
            <person name="Robertson H.M."/>
            <person name="Bork P."/>
            <person name="Koonin E.V."/>
            <person name="Zdobnov E.M."/>
            <person name="Grigoriev I.V."/>
            <person name="Lynch M."/>
            <person name="Boore J.L."/>
        </authorList>
    </citation>
    <scope>NUCLEOTIDE SEQUENCE [LARGE SCALE GENOMIC DNA]</scope>
</reference>